<dbReference type="EMBL" id="JAKMXF010000297">
    <property type="protein sequence ID" value="KAI6652855.1"/>
    <property type="molecule type" value="Genomic_DNA"/>
</dbReference>
<feature type="region of interest" description="Disordered" evidence="1">
    <location>
        <begin position="107"/>
        <end position="126"/>
    </location>
</feature>
<dbReference type="Proteomes" id="UP001165289">
    <property type="component" value="Unassembled WGS sequence"/>
</dbReference>
<gene>
    <name evidence="2" type="ORF">LOD99_4241</name>
</gene>
<protein>
    <submittedName>
        <fullName evidence="2">Uncharacterized protein</fullName>
    </submittedName>
</protein>
<name>A0AAV7JWZ2_9METZ</name>
<keyword evidence="3" id="KW-1185">Reference proteome</keyword>
<reference evidence="2 3" key="1">
    <citation type="journal article" date="2023" name="BMC Biol.">
        <title>The compact genome of the sponge Oopsacas minuta (Hexactinellida) is lacking key metazoan core genes.</title>
        <authorList>
            <person name="Santini S."/>
            <person name="Schenkelaars Q."/>
            <person name="Jourda C."/>
            <person name="Duchesne M."/>
            <person name="Belahbib H."/>
            <person name="Rocher C."/>
            <person name="Selva M."/>
            <person name="Riesgo A."/>
            <person name="Vervoort M."/>
            <person name="Leys S.P."/>
            <person name="Kodjabachian L."/>
            <person name="Le Bivic A."/>
            <person name="Borchiellini C."/>
            <person name="Claverie J.M."/>
            <person name="Renard E."/>
        </authorList>
    </citation>
    <scope>NUCLEOTIDE SEQUENCE [LARGE SCALE GENOMIC DNA]</scope>
    <source>
        <strain evidence="2">SPO-2</strain>
    </source>
</reference>
<evidence type="ECO:0000313" key="3">
    <source>
        <dbReference type="Proteomes" id="UP001165289"/>
    </source>
</evidence>
<evidence type="ECO:0000256" key="1">
    <source>
        <dbReference type="SAM" id="MobiDB-lite"/>
    </source>
</evidence>
<evidence type="ECO:0000313" key="2">
    <source>
        <dbReference type="EMBL" id="KAI6652855.1"/>
    </source>
</evidence>
<accession>A0AAV7JWZ2</accession>
<proteinExistence type="predicted"/>
<comment type="caution">
    <text evidence="2">The sequence shown here is derived from an EMBL/GenBank/DDBJ whole genome shotgun (WGS) entry which is preliminary data.</text>
</comment>
<dbReference type="AlphaFoldDB" id="A0AAV7JWZ2"/>
<sequence>MGSNLSRSPSENEIEFTETFDISTAGVEELWNVNMCIMYIERKLDDLDLDTHLRRVMIARDRKDISYSCRDTRRELRGRLCLLKTRQQKLMKEIIQPDRKFEKRASICRKQSEKRRRENQTHVPSYKRPCHKLASLDEVYRSYTQRPLPTIQAH</sequence>
<organism evidence="2 3">
    <name type="scientific">Oopsacas minuta</name>
    <dbReference type="NCBI Taxonomy" id="111878"/>
    <lineage>
        <taxon>Eukaryota</taxon>
        <taxon>Metazoa</taxon>
        <taxon>Porifera</taxon>
        <taxon>Hexactinellida</taxon>
        <taxon>Hexasterophora</taxon>
        <taxon>Lyssacinosida</taxon>
        <taxon>Leucopsacidae</taxon>
        <taxon>Oopsacas</taxon>
    </lineage>
</organism>